<accession>A0A5C5G9S4</accession>
<dbReference type="Pfam" id="PF00561">
    <property type="entry name" value="Abhydrolase_1"/>
    <property type="match status" value="1"/>
</dbReference>
<dbReference type="EMBL" id="VFFF01000004">
    <property type="protein sequence ID" value="TNY30772.1"/>
    <property type="molecule type" value="Genomic_DNA"/>
</dbReference>
<evidence type="ECO:0000313" key="5">
    <source>
        <dbReference type="Proteomes" id="UP000314011"/>
    </source>
</evidence>
<dbReference type="AlphaFoldDB" id="A0A5C5G9S4"/>
<dbReference type="PANTHER" id="PTHR43248">
    <property type="entry name" value="2-SUCCINYL-6-HYDROXY-2,4-CYCLOHEXADIENE-1-CARBOXYLATE SYNTHASE"/>
    <property type="match status" value="1"/>
</dbReference>
<name>A0A5C5G9S4_9RHOB</name>
<dbReference type="SUPFAM" id="SSF53474">
    <property type="entry name" value="alpha/beta-Hydrolases"/>
    <property type="match status" value="1"/>
</dbReference>
<dbReference type="RefSeq" id="WP_140197567.1">
    <property type="nucleotide sequence ID" value="NZ_CP065915.1"/>
</dbReference>
<dbReference type="Proteomes" id="UP000314011">
    <property type="component" value="Unassembled WGS sequence"/>
</dbReference>
<evidence type="ECO:0000259" key="3">
    <source>
        <dbReference type="Pfam" id="PF00561"/>
    </source>
</evidence>
<gene>
    <name evidence="4" type="ORF">FHY64_19575</name>
</gene>
<proteinExistence type="inferred from homology"/>
<comment type="caution">
    <text evidence="4">The sequence shown here is derived from an EMBL/GenBank/DDBJ whole genome shotgun (WGS) entry which is preliminary data.</text>
</comment>
<organism evidence="4 5">
    <name type="scientific">Pelagovum pacificum</name>
    <dbReference type="NCBI Taxonomy" id="2588711"/>
    <lineage>
        <taxon>Bacteria</taxon>
        <taxon>Pseudomonadati</taxon>
        <taxon>Pseudomonadota</taxon>
        <taxon>Alphaproteobacteria</taxon>
        <taxon>Rhodobacterales</taxon>
        <taxon>Paracoccaceae</taxon>
        <taxon>Pelagovum</taxon>
    </lineage>
</organism>
<dbReference type="OrthoDB" id="9796770at2"/>
<dbReference type="InterPro" id="IPR051601">
    <property type="entry name" value="Serine_prot/Carboxylest_S33"/>
</dbReference>
<keyword evidence="5" id="KW-1185">Reference proteome</keyword>
<evidence type="ECO:0000256" key="2">
    <source>
        <dbReference type="ARBA" id="ARBA00022801"/>
    </source>
</evidence>
<keyword evidence="2 4" id="KW-0378">Hydrolase</keyword>
<dbReference type="PRINTS" id="PR00793">
    <property type="entry name" value="PROAMNOPTASE"/>
</dbReference>
<evidence type="ECO:0000313" key="4">
    <source>
        <dbReference type="EMBL" id="TNY30772.1"/>
    </source>
</evidence>
<dbReference type="InterPro" id="IPR029058">
    <property type="entry name" value="AB_hydrolase_fold"/>
</dbReference>
<dbReference type="InterPro" id="IPR000073">
    <property type="entry name" value="AB_hydrolase_1"/>
</dbReference>
<dbReference type="GO" id="GO:0008233">
    <property type="term" value="F:peptidase activity"/>
    <property type="evidence" value="ECO:0007669"/>
    <property type="project" value="InterPro"/>
</dbReference>
<protein>
    <submittedName>
        <fullName evidence="4">Alpha/beta hydrolase</fullName>
    </submittedName>
</protein>
<reference evidence="4 5" key="1">
    <citation type="submission" date="2019-06" db="EMBL/GenBank/DDBJ databases">
        <title>Genome of new Rhodobacteraceae sp. SM1903.</title>
        <authorList>
            <person name="Ren X."/>
        </authorList>
    </citation>
    <scope>NUCLEOTIDE SEQUENCE [LARGE SCALE GENOMIC DNA]</scope>
    <source>
        <strain evidence="4 5">SM1903</strain>
    </source>
</reference>
<comment type="similarity">
    <text evidence="1">Belongs to the peptidase S33 family.</text>
</comment>
<dbReference type="PANTHER" id="PTHR43248:SF2">
    <property type="entry name" value="PROLYL AMINOPEPTIDASE"/>
    <property type="match status" value="1"/>
</dbReference>
<evidence type="ECO:0000256" key="1">
    <source>
        <dbReference type="ARBA" id="ARBA00010088"/>
    </source>
</evidence>
<feature type="domain" description="AB hydrolase-1" evidence="3">
    <location>
        <begin position="53"/>
        <end position="206"/>
    </location>
</feature>
<dbReference type="GO" id="GO:0006508">
    <property type="term" value="P:proteolysis"/>
    <property type="evidence" value="ECO:0007669"/>
    <property type="project" value="InterPro"/>
</dbReference>
<dbReference type="InterPro" id="IPR002410">
    <property type="entry name" value="Peptidase_S33"/>
</dbReference>
<sequence length="431" mass="47967">MSIRRGPTRRGPGVALTEVEIDLPRDWSDPEGETIQVFLREACDPERVSEDLPLLLFLQGGPGGKAPRPGIGDPPWLYEAMKHYRVLLLDQRGTGRSSPVTGARMGAMSGPEGADYLASFSTDSIVRDCEQIRKDIYGGRRWSTLGQSYGGFLTLHYLSVAPDALTECFVTGGLAGIEATADDVYRRTYPRVLAKNERFSRRYPDAVERAGRIADLIATHEPQLPDGDRLSVRRFQLLGLDFGMAPGFENVMWAMDEAFDSFAPTGLSETFLSQVMALTSFSGNPLFVTLQESIYAQNGAITGWAAERQREAVPQVDPAARPLCFTGEMMFPWMFEEIRALRPFRAAAEALAQRPLHRKLYDLERLASAEVPVAAVIYHDDMYVDAELSLATAASLGDCRTWVTNTYEHDGLRRDPAVFRRLRELIARAPR</sequence>
<dbReference type="Gene3D" id="3.40.50.1820">
    <property type="entry name" value="alpha/beta hydrolase"/>
    <property type="match status" value="1"/>
</dbReference>